<evidence type="ECO:0000256" key="1">
    <source>
        <dbReference type="ARBA" id="ARBA00010541"/>
    </source>
</evidence>
<sequence>MKSVSLATRWTLCLMVCLALGACSVARQSHELTTPVDQDAEIFDKRFRQMEFSELNLESFWTQKEFVERDPVPLTNMTVADIVEGAREGVVNIYTQRLMERNTSFGISPNDLMPLRIPFLTDLFEIIPFKVPVPFKENGFSLGSGFIINSNGFILTNAHVILNATDIVVVLSEGKEEYPARIIGIDLVTDLALLKIEADRDLTSLPLGVSDELRTGETVLAMGNPLGFKHTVTSGLVSAKERVGPFSKGNVDFIQTDSAINPGSSGGPLLNMYGEVVGVNTAIIESAQLIGFAISADMVKEVLPMLLLGKTERGWFGVQAIPLRKEDMAALNLYSMHGIRVVQVAPGGPAEQAGLKENDVIVSVNGASLDNFVIFRRKLLGMSPGAKISLDILRAGKPMLIVGTLREAPKESDRSEGSAE</sequence>
<name>A0A7T0C1U8_9BACT</name>
<protein>
    <submittedName>
        <fullName evidence="6">Trypsin-like serine protease</fullName>
    </submittedName>
</protein>
<evidence type="ECO:0000313" key="6">
    <source>
        <dbReference type="EMBL" id="QPJ64994.1"/>
    </source>
</evidence>
<evidence type="ECO:0000256" key="2">
    <source>
        <dbReference type="ARBA" id="ARBA00022670"/>
    </source>
</evidence>
<evidence type="ECO:0000256" key="3">
    <source>
        <dbReference type="ARBA" id="ARBA00022801"/>
    </source>
</evidence>
<dbReference type="SUPFAM" id="SSF50156">
    <property type="entry name" value="PDZ domain-like"/>
    <property type="match status" value="1"/>
</dbReference>
<keyword evidence="2 6" id="KW-0645">Protease</keyword>
<dbReference type="GO" id="GO:0004252">
    <property type="term" value="F:serine-type endopeptidase activity"/>
    <property type="evidence" value="ECO:0007669"/>
    <property type="project" value="InterPro"/>
</dbReference>
<dbReference type="Pfam" id="PF13180">
    <property type="entry name" value="PDZ_2"/>
    <property type="match status" value="1"/>
</dbReference>
<dbReference type="KEGG" id="nva:G3M78_06165"/>
<feature type="signal peptide" evidence="4">
    <location>
        <begin position="1"/>
        <end position="21"/>
    </location>
</feature>
<dbReference type="AlphaFoldDB" id="A0A7T0C1U8"/>
<comment type="similarity">
    <text evidence="1">Belongs to the peptidase S1C family.</text>
</comment>
<reference evidence="7" key="1">
    <citation type="submission" date="2020-02" db="EMBL/GenBank/DDBJ databases">
        <title>Genomic and physiological characterization of two novel Nitrospinaceae genera.</title>
        <authorList>
            <person name="Mueller A.J."/>
            <person name="Jung M.-Y."/>
            <person name="Strachan C.R."/>
            <person name="Herbold C.W."/>
            <person name="Kirkegaard R.H."/>
            <person name="Daims H."/>
        </authorList>
    </citation>
    <scope>NUCLEOTIDE SEQUENCE [LARGE SCALE GENOMIC DNA]</scope>
</reference>
<dbReference type="InterPro" id="IPR001940">
    <property type="entry name" value="Peptidase_S1C"/>
</dbReference>
<gene>
    <name evidence="6" type="ORF">G3M78_06165</name>
</gene>
<dbReference type="PANTHER" id="PTHR22939:SF129">
    <property type="entry name" value="SERINE PROTEASE HTRA2, MITOCHONDRIAL"/>
    <property type="match status" value="1"/>
</dbReference>
<feature type="domain" description="PDZ" evidence="5">
    <location>
        <begin position="305"/>
        <end position="396"/>
    </location>
</feature>
<dbReference type="Gene3D" id="2.40.10.120">
    <property type="match status" value="1"/>
</dbReference>
<dbReference type="InterPro" id="IPR009003">
    <property type="entry name" value="Peptidase_S1_PA"/>
</dbReference>
<feature type="chain" id="PRO_5032831846" evidence="4">
    <location>
        <begin position="22"/>
        <end position="420"/>
    </location>
</feature>
<dbReference type="Gene3D" id="2.30.42.10">
    <property type="match status" value="1"/>
</dbReference>
<dbReference type="PANTHER" id="PTHR22939">
    <property type="entry name" value="SERINE PROTEASE FAMILY S1C HTRA-RELATED"/>
    <property type="match status" value="1"/>
</dbReference>
<dbReference type="SMART" id="SM00228">
    <property type="entry name" value="PDZ"/>
    <property type="match status" value="1"/>
</dbReference>
<dbReference type="InterPro" id="IPR036034">
    <property type="entry name" value="PDZ_sf"/>
</dbReference>
<evidence type="ECO:0000259" key="5">
    <source>
        <dbReference type="PROSITE" id="PS50106"/>
    </source>
</evidence>
<dbReference type="PRINTS" id="PR00834">
    <property type="entry name" value="PROTEASES2C"/>
</dbReference>
<dbReference type="GO" id="GO:0006508">
    <property type="term" value="P:proteolysis"/>
    <property type="evidence" value="ECO:0007669"/>
    <property type="project" value="UniProtKB-KW"/>
</dbReference>
<proteinExistence type="inferred from homology"/>
<keyword evidence="4" id="KW-0732">Signal</keyword>
<evidence type="ECO:0000313" key="7">
    <source>
        <dbReference type="Proteomes" id="UP000594464"/>
    </source>
</evidence>
<dbReference type="Proteomes" id="UP000594464">
    <property type="component" value="Chromosome"/>
</dbReference>
<dbReference type="PROSITE" id="PS50106">
    <property type="entry name" value="PDZ"/>
    <property type="match status" value="1"/>
</dbReference>
<dbReference type="InterPro" id="IPR001478">
    <property type="entry name" value="PDZ"/>
</dbReference>
<accession>A0A7T0C1U8</accession>
<organism evidence="6 7">
    <name type="scientific">Candidatus Nitrohelix vancouverensis</name>
    <dbReference type="NCBI Taxonomy" id="2705534"/>
    <lineage>
        <taxon>Bacteria</taxon>
        <taxon>Pseudomonadati</taxon>
        <taxon>Nitrospinota/Tectimicrobiota group</taxon>
        <taxon>Nitrospinota</taxon>
        <taxon>Nitrospinia</taxon>
        <taxon>Nitrospinales</taxon>
        <taxon>Nitrospinaceae</taxon>
        <taxon>Candidatus Nitrohelix</taxon>
    </lineage>
</organism>
<dbReference type="EMBL" id="CP048620">
    <property type="protein sequence ID" value="QPJ64994.1"/>
    <property type="molecule type" value="Genomic_DNA"/>
</dbReference>
<evidence type="ECO:0000256" key="4">
    <source>
        <dbReference type="SAM" id="SignalP"/>
    </source>
</evidence>
<keyword evidence="3" id="KW-0378">Hydrolase</keyword>
<dbReference type="PROSITE" id="PS51257">
    <property type="entry name" value="PROKAR_LIPOPROTEIN"/>
    <property type="match status" value="1"/>
</dbReference>
<dbReference type="Pfam" id="PF13365">
    <property type="entry name" value="Trypsin_2"/>
    <property type="match status" value="1"/>
</dbReference>
<dbReference type="SUPFAM" id="SSF50494">
    <property type="entry name" value="Trypsin-like serine proteases"/>
    <property type="match status" value="1"/>
</dbReference>